<evidence type="ECO:0000313" key="3">
    <source>
        <dbReference type="EMBL" id="TFF38840.1"/>
    </source>
</evidence>
<dbReference type="RefSeq" id="WP_133228198.1">
    <property type="nucleotide sequence ID" value="NZ_SOZE01000005.1"/>
</dbReference>
<dbReference type="AlphaFoldDB" id="A0A4Y8SJL4"/>
<feature type="signal peptide" evidence="1">
    <location>
        <begin position="1"/>
        <end position="20"/>
    </location>
</feature>
<sequence>MKLKPLLIAYLLLAGLSSFAQEKPVTFSFKTGIGTASLSRPRKEDIVIHDADKSIFGFSGGAYASFTVGNISLQPGINYVTKGGKTTEETYQGDIVFNTYGKLRLTYLQVPVNILYNIAVPGGNFFLGGGPYIAKGLKASFTPVSLDNASENNGDFKPIPYKFGDESFRTFKSFDYGANLLAGFRISSGLQFNFGYEIGLANIQTKNSYNNFYYTGTKTRSFIFSIGYQIP</sequence>
<feature type="chain" id="PRO_5021234049" evidence="1">
    <location>
        <begin position="21"/>
        <end position="231"/>
    </location>
</feature>
<keyword evidence="1" id="KW-0732">Signal</keyword>
<dbReference type="Pfam" id="PF13568">
    <property type="entry name" value="OMP_b-brl_2"/>
    <property type="match status" value="1"/>
</dbReference>
<dbReference type="InterPro" id="IPR025665">
    <property type="entry name" value="Beta-barrel_OMP_2"/>
</dbReference>
<dbReference type="Proteomes" id="UP000297540">
    <property type="component" value="Unassembled WGS sequence"/>
</dbReference>
<comment type="caution">
    <text evidence="3">The sequence shown here is derived from an EMBL/GenBank/DDBJ whole genome shotgun (WGS) entry which is preliminary data.</text>
</comment>
<evidence type="ECO:0000313" key="4">
    <source>
        <dbReference type="Proteomes" id="UP000297540"/>
    </source>
</evidence>
<gene>
    <name evidence="3" type="ORF">E2R66_07500</name>
</gene>
<name>A0A4Y8SJL4_9SPHI</name>
<evidence type="ECO:0000256" key="1">
    <source>
        <dbReference type="SAM" id="SignalP"/>
    </source>
</evidence>
<reference evidence="3 4" key="1">
    <citation type="journal article" date="2017" name="Int. J. Syst. Evol. Microbiol.">
        <title>Mucilaginibacterpsychrotolerans sp. nov., isolated from peatlands.</title>
        <authorList>
            <person name="Deng Y."/>
            <person name="Shen L."/>
            <person name="Xu B."/>
            <person name="Liu Y."/>
            <person name="Gu Z."/>
            <person name="Liu H."/>
            <person name="Zhou Y."/>
        </authorList>
    </citation>
    <scope>NUCLEOTIDE SEQUENCE [LARGE SCALE GENOMIC DNA]</scope>
    <source>
        <strain evidence="3 4">NH7-4</strain>
    </source>
</reference>
<dbReference type="EMBL" id="SOZE01000005">
    <property type="protein sequence ID" value="TFF38840.1"/>
    <property type="molecule type" value="Genomic_DNA"/>
</dbReference>
<protein>
    <submittedName>
        <fullName evidence="3">PorT family protein</fullName>
    </submittedName>
</protein>
<evidence type="ECO:0000259" key="2">
    <source>
        <dbReference type="Pfam" id="PF13568"/>
    </source>
</evidence>
<accession>A0A4Y8SJL4</accession>
<proteinExistence type="predicted"/>
<organism evidence="3 4">
    <name type="scientific">Mucilaginibacter psychrotolerans</name>
    <dbReference type="NCBI Taxonomy" id="1524096"/>
    <lineage>
        <taxon>Bacteria</taxon>
        <taxon>Pseudomonadati</taxon>
        <taxon>Bacteroidota</taxon>
        <taxon>Sphingobacteriia</taxon>
        <taxon>Sphingobacteriales</taxon>
        <taxon>Sphingobacteriaceae</taxon>
        <taxon>Mucilaginibacter</taxon>
    </lineage>
</organism>
<dbReference type="OrthoDB" id="1150878at2"/>
<keyword evidence="4" id="KW-1185">Reference proteome</keyword>
<feature type="domain" description="Outer membrane protein beta-barrel" evidence="2">
    <location>
        <begin position="19"/>
        <end position="203"/>
    </location>
</feature>